<sequence length="771" mass="86698">MAVFWNNLNFNTDGYNIAKALSELSCCCRLNLSNQEILKNSFGSIKRGELVALLGPSGAGKSTLLNCLMQGRSYKGCTGGIFVTGLREPVRTSFINQDECEHLLLSLTVSQSLRYATLLKNPRKTPKSVHNEIVKTLLIDLGLESCANTTVAKCSGGQKKRLAIGLELAAMQKPHFLFLDEPTSGLDSCVGLKVVKLLSNLALAHNMAIVATIHQPSYKLFTQFSKAIILTGSGEFVFNGEPTKLRGTLELSGYRFEQDSYENPADVVIELASSMKRKLGGKLDQMELKDNFVFISLVEDAMDADYTSDHVIIQDPLKALQSPPPESETEHIGICSKMVNQVQDTYTNFIRQNFDIDSNDLARQDEGLCSKERSFSFYRLWILFLRCAHTSIFKQKQFLAIRFALHVVVAVVLAALYSNDIGQDDSCVMILEPNKSMLDHKTSPFDFDVIDRNTSQHSNGTEIELVESLEKVQGVQKPSASDNVRFHFFSLLFLTFASLMPTVLTFPSEIKLFFNERRNGWYTTPTYYIAKTVTEIPFQIIFPALYVYFIYGYTNQPGMDTWYDGMVGFMSTRYRDFLLVTITCCFIAQGLGFLIGILCVRSFNISIIVSSSLLLFLFLFSGFFVKRVEMNESVSWITYFSFVRFGNEAILLAIYGSDRCTQPKASSILLRFDLKDEDFKYNLLALVMHLIVIRVVAFLVLTVMANPAPFRISFKWLGDGLEWLKSSIPCPNLAKQIMQRFKCKPSVFCFLILVAVVMIVAVSLAIKRFAA</sequence>
<dbReference type="InterPro" id="IPR003593">
    <property type="entry name" value="AAA+_ATPase"/>
</dbReference>
<keyword evidence="8 9" id="KW-0472">Membrane</keyword>
<evidence type="ECO:0000256" key="2">
    <source>
        <dbReference type="ARBA" id="ARBA00005814"/>
    </source>
</evidence>
<protein>
    <recommendedName>
        <fullName evidence="10">ABC transporter domain-containing protein</fullName>
    </recommendedName>
</protein>
<dbReference type="PANTHER" id="PTHR48041:SF78">
    <property type="entry name" value="ABC TRANSPORTER EXPRESSED IN TRACHEA, ISOFORM A"/>
    <property type="match status" value="1"/>
</dbReference>
<keyword evidence="5" id="KW-0547">Nucleotide-binding</keyword>
<dbReference type="InterPro" id="IPR027417">
    <property type="entry name" value="P-loop_NTPase"/>
</dbReference>
<dbReference type="PROSITE" id="PS00211">
    <property type="entry name" value="ABC_TRANSPORTER_1"/>
    <property type="match status" value="1"/>
</dbReference>
<keyword evidence="7 9" id="KW-1133">Transmembrane helix</keyword>
<feature type="transmembrane region" description="Helical" evidence="9">
    <location>
        <begin position="577"/>
        <end position="600"/>
    </location>
</feature>
<comment type="caution">
    <text evidence="11">The sequence shown here is derived from an EMBL/GenBank/DDBJ whole genome shotgun (WGS) entry which is preliminary data.</text>
</comment>
<evidence type="ECO:0000256" key="9">
    <source>
        <dbReference type="SAM" id="Phobius"/>
    </source>
</evidence>
<dbReference type="Pfam" id="PF00005">
    <property type="entry name" value="ABC_tran"/>
    <property type="match status" value="1"/>
</dbReference>
<evidence type="ECO:0000256" key="4">
    <source>
        <dbReference type="ARBA" id="ARBA00022692"/>
    </source>
</evidence>
<gene>
    <name evidence="11" type="ORF">ODALV1_LOCUS13496</name>
</gene>
<dbReference type="InterPro" id="IPR017871">
    <property type="entry name" value="ABC_transporter-like_CS"/>
</dbReference>
<name>A0ABP1QNT3_9HEXA</name>
<keyword evidence="12" id="KW-1185">Reference proteome</keyword>
<feature type="transmembrane region" description="Helical" evidence="9">
    <location>
        <begin position="683"/>
        <end position="705"/>
    </location>
</feature>
<evidence type="ECO:0000256" key="7">
    <source>
        <dbReference type="ARBA" id="ARBA00022989"/>
    </source>
</evidence>
<evidence type="ECO:0000256" key="3">
    <source>
        <dbReference type="ARBA" id="ARBA00022448"/>
    </source>
</evidence>
<comment type="similarity">
    <text evidence="2">Belongs to the ABC transporter superfamily. ABCG family. Eye pigment precursor importer (TC 3.A.1.204) subfamily.</text>
</comment>
<organism evidence="11 12">
    <name type="scientific">Orchesella dallaii</name>
    <dbReference type="NCBI Taxonomy" id="48710"/>
    <lineage>
        <taxon>Eukaryota</taxon>
        <taxon>Metazoa</taxon>
        <taxon>Ecdysozoa</taxon>
        <taxon>Arthropoda</taxon>
        <taxon>Hexapoda</taxon>
        <taxon>Collembola</taxon>
        <taxon>Entomobryomorpha</taxon>
        <taxon>Entomobryoidea</taxon>
        <taxon>Orchesellidae</taxon>
        <taxon>Orchesellinae</taxon>
        <taxon>Orchesella</taxon>
    </lineage>
</organism>
<evidence type="ECO:0000256" key="8">
    <source>
        <dbReference type="ARBA" id="ARBA00023136"/>
    </source>
</evidence>
<reference evidence="11 12" key="1">
    <citation type="submission" date="2024-08" db="EMBL/GenBank/DDBJ databases">
        <authorList>
            <person name="Cucini C."/>
            <person name="Frati F."/>
        </authorList>
    </citation>
    <scope>NUCLEOTIDE SEQUENCE [LARGE SCALE GENOMIC DNA]</scope>
</reference>
<feature type="transmembrane region" description="Helical" evidence="9">
    <location>
        <begin position="399"/>
        <end position="417"/>
    </location>
</feature>
<proteinExistence type="inferred from homology"/>
<feature type="transmembrane region" description="Helical" evidence="9">
    <location>
        <begin position="527"/>
        <end position="551"/>
    </location>
</feature>
<dbReference type="InterPro" id="IPR013525">
    <property type="entry name" value="ABC2_TM"/>
</dbReference>
<accession>A0ABP1QNT3</accession>
<feature type="transmembrane region" description="Helical" evidence="9">
    <location>
        <begin position="607"/>
        <end position="625"/>
    </location>
</feature>
<keyword evidence="6" id="KW-0067">ATP-binding</keyword>
<dbReference type="SUPFAM" id="SSF52540">
    <property type="entry name" value="P-loop containing nucleoside triphosphate hydrolases"/>
    <property type="match status" value="1"/>
</dbReference>
<dbReference type="PROSITE" id="PS50893">
    <property type="entry name" value="ABC_TRANSPORTER_2"/>
    <property type="match status" value="1"/>
</dbReference>
<feature type="transmembrane region" description="Helical" evidence="9">
    <location>
        <begin position="486"/>
        <end position="506"/>
    </location>
</feature>
<feature type="domain" description="ABC transporter" evidence="10">
    <location>
        <begin position="12"/>
        <end position="258"/>
    </location>
</feature>
<dbReference type="Pfam" id="PF01061">
    <property type="entry name" value="ABC2_membrane"/>
    <property type="match status" value="1"/>
</dbReference>
<evidence type="ECO:0000256" key="5">
    <source>
        <dbReference type="ARBA" id="ARBA00022741"/>
    </source>
</evidence>
<dbReference type="Gene3D" id="3.40.50.300">
    <property type="entry name" value="P-loop containing nucleotide triphosphate hydrolases"/>
    <property type="match status" value="1"/>
</dbReference>
<dbReference type="InterPro" id="IPR003439">
    <property type="entry name" value="ABC_transporter-like_ATP-bd"/>
</dbReference>
<dbReference type="EMBL" id="CAXLJM020000041">
    <property type="protein sequence ID" value="CAL8109575.1"/>
    <property type="molecule type" value="Genomic_DNA"/>
</dbReference>
<keyword evidence="3" id="KW-0813">Transport</keyword>
<feature type="transmembrane region" description="Helical" evidence="9">
    <location>
        <begin position="747"/>
        <end position="766"/>
    </location>
</feature>
<dbReference type="SMART" id="SM00382">
    <property type="entry name" value="AAA"/>
    <property type="match status" value="1"/>
</dbReference>
<evidence type="ECO:0000313" key="11">
    <source>
        <dbReference type="EMBL" id="CAL8109575.1"/>
    </source>
</evidence>
<evidence type="ECO:0000259" key="10">
    <source>
        <dbReference type="PROSITE" id="PS50893"/>
    </source>
</evidence>
<keyword evidence="4 9" id="KW-0812">Transmembrane</keyword>
<comment type="subcellular location">
    <subcellularLocation>
        <location evidence="1">Membrane</location>
        <topology evidence="1">Multi-pass membrane protein</topology>
    </subcellularLocation>
</comment>
<dbReference type="PANTHER" id="PTHR48041">
    <property type="entry name" value="ABC TRANSPORTER G FAMILY MEMBER 28"/>
    <property type="match status" value="1"/>
</dbReference>
<evidence type="ECO:0000313" key="12">
    <source>
        <dbReference type="Proteomes" id="UP001642540"/>
    </source>
</evidence>
<dbReference type="Proteomes" id="UP001642540">
    <property type="component" value="Unassembled WGS sequence"/>
</dbReference>
<evidence type="ECO:0000256" key="6">
    <source>
        <dbReference type="ARBA" id="ARBA00022840"/>
    </source>
</evidence>
<dbReference type="InterPro" id="IPR050352">
    <property type="entry name" value="ABCG_transporters"/>
</dbReference>
<evidence type="ECO:0000256" key="1">
    <source>
        <dbReference type="ARBA" id="ARBA00004141"/>
    </source>
</evidence>